<accession>A0A9W6FV16</accession>
<feature type="transmembrane region" description="Helical" evidence="7">
    <location>
        <begin position="219"/>
        <end position="238"/>
    </location>
</feature>
<dbReference type="PANTHER" id="PTHR30477">
    <property type="entry name" value="ABC-TRANSPORTER METAL-BINDING PROTEIN"/>
    <property type="match status" value="1"/>
</dbReference>
<organism evidence="8 9">
    <name type="scientific">Desulforhabdus amnigena</name>
    <dbReference type="NCBI Taxonomy" id="40218"/>
    <lineage>
        <taxon>Bacteria</taxon>
        <taxon>Pseudomonadati</taxon>
        <taxon>Thermodesulfobacteriota</taxon>
        <taxon>Syntrophobacteria</taxon>
        <taxon>Syntrophobacterales</taxon>
        <taxon>Syntrophobacteraceae</taxon>
        <taxon>Desulforhabdus</taxon>
    </lineage>
</organism>
<dbReference type="PANTHER" id="PTHR30477:SF18">
    <property type="entry name" value="METAL TRANSPORT SYSTEM MEMBRANE PROTEIN CT_417-RELATED"/>
    <property type="match status" value="1"/>
</dbReference>
<dbReference type="SUPFAM" id="SSF81345">
    <property type="entry name" value="ABC transporter involved in vitamin B12 uptake, BtuC"/>
    <property type="match status" value="1"/>
</dbReference>
<keyword evidence="3 6" id="KW-0812">Transmembrane</keyword>
<dbReference type="Gene3D" id="1.10.3470.10">
    <property type="entry name" value="ABC transporter involved in vitamin B12 uptake, BtuC"/>
    <property type="match status" value="1"/>
</dbReference>
<evidence type="ECO:0000256" key="7">
    <source>
        <dbReference type="SAM" id="Phobius"/>
    </source>
</evidence>
<gene>
    <name evidence="8" type="ORF">DAMNIGENAA_28540</name>
</gene>
<evidence type="ECO:0000256" key="5">
    <source>
        <dbReference type="ARBA" id="ARBA00023136"/>
    </source>
</evidence>
<comment type="caution">
    <text evidence="8">The sequence shown here is derived from an EMBL/GenBank/DDBJ whole genome shotgun (WGS) entry which is preliminary data.</text>
</comment>
<dbReference type="CDD" id="cd06550">
    <property type="entry name" value="TM_ABC_iron-siderophores_like"/>
    <property type="match status" value="1"/>
</dbReference>
<feature type="transmembrane region" description="Helical" evidence="7">
    <location>
        <begin position="132"/>
        <end position="150"/>
    </location>
</feature>
<feature type="transmembrane region" description="Helical" evidence="7">
    <location>
        <begin position="90"/>
        <end position="112"/>
    </location>
</feature>
<dbReference type="Proteomes" id="UP001144372">
    <property type="component" value="Unassembled WGS sequence"/>
</dbReference>
<feature type="transmembrane region" description="Helical" evidence="7">
    <location>
        <begin position="244"/>
        <end position="262"/>
    </location>
</feature>
<name>A0A9W6FV16_9BACT</name>
<evidence type="ECO:0000313" key="9">
    <source>
        <dbReference type="Proteomes" id="UP001144372"/>
    </source>
</evidence>
<keyword evidence="9" id="KW-1185">Reference proteome</keyword>
<evidence type="ECO:0000256" key="3">
    <source>
        <dbReference type="ARBA" id="ARBA00022692"/>
    </source>
</evidence>
<evidence type="ECO:0000256" key="4">
    <source>
        <dbReference type="ARBA" id="ARBA00022989"/>
    </source>
</evidence>
<feature type="transmembrane region" description="Helical" evidence="7">
    <location>
        <begin position="12"/>
        <end position="33"/>
    </location>
</feature>
<dbReference type="EMBL" id="BSDR01000001">
    <property type="protein sequence ID" value="GLI35421.1"/>
    <property type="molecule type" value="Genomic_DNA"/>
</dbReference>
<sequence>MLEAFHMEFMRNALLAGFLTSIACGIIGTLVVVNRIVFISGGIAHAAYGGIGIAFYLGIPLLAGTTGFSLLISILMAMVTLKNKQRADTIIGVLWAVGMALGIILMDLTPGYHVDLMSYLFGSILAVPRSDLWLMIGVDLLILGTVFSCYNSFQAMSFDEEFAMTMGVPVRFLYFILLTMMALTVVMTIRVVGLILVIALLTIPPYISEKYSQSLGMMMFLSILLSSLFTFIGLWLSYSFNLTSGATIIMVAAAFFFASLFWEQLQKRME</sequence>
<keyword evidence="5 7" id="KW-0472">Membrane</keyword>
<keyword evidence="4 7" id="KW-1133">Transmembrane helix</keyword>
<feature type="transmembrane region" description="Helical" evidence="7">
    <location>
        <begin position="53"/>
        <end position="78"/>
    </location>
</feature>
<reference evidence="8" key="1">
    <citation type="submission" date="2022-12" db="EMBL/GenBank/DDBJ databases">
        <title>Reference genome sequencing for broad-spectrum identification of bacterial and archaeal isolates by mass spectrometry.</title>
        <authorList>
            <person name="Sekiguchi Y."/>
            <person name="Tourlousse D.M."/>
        </authorList>
    </citation>
    <scope>NUCLEOTIDE SEQUENCE</scope>
    <source>
        <strain evidence="8">ASRB1</strain>
    </source>
</reference>
<dbReference type="GO" id="GO:0043190">
    <property type="term" value="C:ATP-binding cassette (ABC) transporter complex"/>
    <property type="evidence" value="ECO:0007669"/>
    <property type="project" value="InterPro"/>
</dbReference>
<evidence type="ECO:0000256" key="1">
    <source>
        <dbReference type="ARBA" id="ARBA00004141"/>
    </source>
</evidence>
<comment type="similarity">
    <text evidence="2 6">Belongs to the ABC-3 integral membrane protein family.</text>
</comment>
<keyword evidence="6" id="KW-0813">Transport</keyword>
<proteinExistence type="inferred from homology"/>
<dbReference type="AlphaFoldDB" id="A0A9W6FV16"/>
<evidence type="ECO:0000256" key="6">
    <source>
        <dbReference type="RuleBase" id="RU003943"/>
    </source>
</evidence>
<dbReference type="GO" id="GO:0010043">
    <property type="term" value="P:response to zinc ion"/>
    <property type="evidence" value="ECO:0007669"/>
    <property type="project" value="TreeGrafter"/>
</dbReference>
<comment type="subcellular location">
    <subcellularLocation>
        <location evidence="6">Cell membrane</location>
        <topology evidence="6">Multi-pass membrane protein</topology>
    </subcellularLocation>
    <subcellularLocation>
        <location evidence="1">Membrane</location>
        <topology evidence="1">Multi-pass membrane protein</topology>
    </subcellularLocation>
</comment>
<evidence type="ECO:0000256" key="2">
    <source>
        <dbReference type="ARBA" id="ARBA00008034"/>
    </source>
</evidence>
<dbReference type="GO" id="GO:0055085">
    <property type="term" value="P:transmembrane transport"/>
    <property type="evidence" value="ECO:0007669"/>
    <property type="project" value="InterPro"/>
</dbReference>
<protein>
    <submittedName>
        <fullName evidence="8">Membrane protein</fullName>
    </submittedName>
</protein>
<dbReference type="InterPro" id="IPR001626">
    <property type="entry name" value="ABC_TroCD"/>
</dbReference>
<evidence type="ECO:0000313" key="8">
    <source>
        <dbReference type="EMBL" id="GLI35421.1"/>
    </source>
</evidence>
<dbReference type="InterPro" id="IPR037294">
    <property type="entry name" value="ABC_BtuC-like"/>
</dbReference>
<dbReference type="Pfam" id="PF00950">
    <property type="entry name" value="ABC-3"/>
    <property type="match status" value="1"/>
</dbReference>
<dbReference type="RefSeq" id="WP_281795211.1">
    <property type="nucleotide sequence ID" value="NZ_BSDR01000001.1"/>
</dbReference>
<feature type="transmembrane region" description="Helical" evidence="7">
    <location>
        <begin position="162"/>
        <end position="183"/>
    </location>
</feature>